<dbReference type="InterPro" id="IPR039375">
    <property type="entry name" value="NodN-like"/>
</dbReference>
<comment type="caution">
    <text evidence="2">The sequence shown here is derived from an EMBL/GenBank/DDBJ whole genome shotgun (WGS) entry which is preliminary data.</text>
</comment>
<dbReference type="Gene3D" id="3.10.129.10">
    <property type="entry name" value="Hotdog Thioesterase"/>
    <property type="match status" value="1"/>
</dbReference>
<dbReference type="EMBL" id="SLZR01000006">
    <property type="protein sequence ID" value="TCS41396.1"/>
    <property type="molecule type" value="Genomic_DNA"/>
</dbReference>
<sequence length="230" mass="26371">MKVIDLIREKSDQITRHPGELMDRLNPQVRQYLIGAMNNAKSSHWFNWAADAEVKEVTTFKPEHTNDQYWDHDTNSPAHKIYLQLTDTLNEVTYTGEWIEVTQERINQFAAVTEDEQWIHTDPERAAIESPFRTTVAHGFLTLSLIPRLMNITNPEVNAFSGAKMVVNLGLNRVRYPYPVKAGSRLRGSKKVIEVQRVKRGLEVTEEITVEIEGCRRPACIAQTVVLLVF</sequence>
<proteinExistence type="predicted"/>
<gene>
    <name evidence="2" type="ORF">BCF53_106127</name>
</gene>
<reference evidence="2 3" key="1">
    <citation type="submission" date="2019-03" db="EMBL/GenBank/DDBJ databases">
        <title>Genomic Encyclopedia of Archaeal and Bacterial Type Strains, Phase II (KMG-II): from individual species to whole genera.</title>
        <authorList>
            <person name="Goeker M."/>
        </authorList>
    </citation>
    <scope>NUCLEOTIDE SEQUENCE [LARGE SCALE GENOMIC DNA]</scope>
    <source>
        <strain evidence="2 3">DSM 15388</strain>
    </source>
</reference>
<dbReference type="AlphaFoldDB" id="A0A4R3I8R2"/>
<name>A0A4R3I8R2_9GAMM</name>
<evidence type="ECO:0000259" key="1">
    <source>
        <dbReference type="Pfam" id="PF01575"/>
    </source>
</evidence>
<protein>
    <submittedName>
        <fullName evidence="2">Acyl dehydratase</fullName>
    </submittedName>
</protein>
<dbReference type="Pfam" id="PF01575">
    <property type="entry name" value="MaoC_dehydratas"/>
    <property type="match status" value="1"/>
</dbReference>
<dbReference type="InterPro" id="IPR002539">
    <property type="entry name" value="MaoC-like_dom"/>
</dbReference>
<organism evidence="2 3">
    <name type="scientific">Reinekea marinisedimentorum</name>
    <dbReference type="NCBI Taxonomy" id="230495"/>
    <lineage>
        <taxon>Bacteria</taxon>
        <taxon>Pseudomonadati</taxon>
        <taxon>Pseudomonadota</taxon>
        <taxon>Gammaproteobacteria</taxon>
        <taxon>Oceanospirillales</taxon>
        <taxon>Saccharospirillaceae</taxon>
        <taxon>Reinekea</taxon>
    </lineage>
</organism>
<dbReference type="Proteomes" id="UP000295793">
    <property type="component" value="Unassembled WGS sequence"/>
</dbReference>
<evidence type="ECO:0000313" key="2">
    <source>
        <dbReference type="EMBL" id="TCS41396.1"/>
    </source>
</evidence>
<keyword evidence="3" id="KW-1185">Reference proteome</keyword>
<dbReference type="PANTHER" id="PTHR42993">
    <property type="entry name" value="MAOC-LIKE DEHYDRATASE DOMAIN-CONTAINING PROTEIN"/>
    <property type="match status" value="1"/>
</dbReference>
<dbReference type="CDD" id="cd03450">
    <property type="entry name" value="NodN"/>
    <property type="match status" value="1"/>
</dbReference>
<evidence type="ECO:0000313" key="3">
    <source>
        <dbReference type="Proteomes" id="UP000295793"/>
    </source>
</evidence>
<dbReference type="PANTHER" id="PTHR42993:SF1">
    <property type="entry name" value="MAOC-LIKE DEHYDRATASE DOMAIN-CONTAINING PROTEIN"/>
    <property type="match status" value="1"/>
</dbReference>
<feature type="domain" description="MaoC-like" evidence="1">
    <location>
        <begin position="90"/>
        <end position="207"/>
    </location>
</feature>
<dbReference type="SUPFAM" id="SSF54637">
    <property type="entry name" value="Thioesterase/thiol ester dehydrase-isomerase"/>
    <property type="match status" value="1"/>
</dbReference>
<accession>A0A4R3I8R2</accession>
<dbReference type="InterPro" id="IPR029069">
    <property type="entry name" value="HotDog_dom_sf"/>
</dbReference>
<dbReference type="OrthoDB" id="9801735at2"/>